<dbReference type="PANTHER" id="PTHR24567">
    <property type="entry name" value="CRP FAMILY TRANSCRIPTIONAL REGULATORY PROTEIN"/>
    <property type="match status" value="1"/>
</dbReference>
<dbReference type="Gene3D" id="2.60.120.10">
    <property type="entry name" value="Jelly Rolls"/>
    <property type="match status" value="1"/>
</dbReference>
<dbReference type="SUPFAM" id="SSF51206">
    <property type="entry name" value="cAMP-binding domain-like"/>
    <property type="match status" value="1"/>
</dbReference>
<name>A0A3N4UQN9_9BURK</name>
<dbReference type="InterPro" id="IPR000595">
    <property type="entry name" value="cNMP-bd_dom"/>
</dbReference>
<evidence type="ECO:0000259" key="1">
    <source>
        <dbReference type="PROSITE" id="PS50042"/>
    </source>
</evidence>
<dbReference type="PROSITE" id="PS50042">
    <property type="entry name" value="CNMP_BINDING_3"/>
    <property type="match status" value="1"/>
</dbReference>
<protein>
    <submittedName>
        <fullName evidence="2">Cyclic nucleotide-binding protein</fullName>
    </submittedName>
</protein>
<accession>A0A3N4UQN9</accession>
<dbReference type="Proteomes" id="UP000272193">
    <property type="component" value="Unassembled WGS sequence"/>
</dbReference>
<dbReference type="PANTHER" id="PTHR24567:SF74">
    <property type="entry name" value="HTH-TYPE TRANSCRIPTIONAL REGULATOR ARCR"/>
    <property type="match status" value="1"/>
</dbReference>
<dbReference type="RefSeq" id="WP_124224107.1">
    <property type="nucleotide sequence ID" value="NZ_RKQL01000007.1"/>
</dbReference>
<dbReference type="Pfam" id="PF00027">
    <property type="entry name" value="cNMP_binding"/>
    <property type="match status" value="1"/>
</dbReference>
<dbReference type="InterPro" id="IPR014710">
    <property type="entry name" value="RmlC-like_jellyroll"/>
</dbReference>
<reference evidence="2 3" key="1">
    <citation type="submission" date="2018-11" db="EMBL/GenBank/DDBJ databases">
        <title>Genomic Encyclopedia of Type Strains, Phase IV (KMG-IV): sequencing the most valuable type-strain genomes for metagenomic binning, comparative biology and taxonomic classification.</title>
        <authorList>
            <person name="Goeker M."/>
        </authorList>
    </citation>
    <scope>NUCLEOTIDE SEQUENCE [LARGE SCALE GENOMIC DNA]</scope>
    <source>
        <strain evidence="2 3">DSM 101684</strain>
    </source>
</reference>
<evidence type="ECO:0000313" key="2">
    <source>
        <dbReference type="EMBL" id="RPE63004.1"/>
    </source>
</evidence>
<dbReference type="OrthoDB" id="8589195at2"/>
<dbReference type="InterPro" id="IPR050397">
    <property type="entry name" value="Env_Response_Regulators"/>
</dbReference>
<dbReference type="GO" id="GO:0005829">
    <property type="term" value="C:cytosol"/>
    <property type="evidence" value="ECO:0007669"/>
    <property type="project" value="TreeGrafter"/>
</dbReference>
<evidence type="ECO:0000313" key="3">
    <source>
        <dbReference type="Proteomes" id="UP000272193"/>
    </source>
</evidence>
<comment type="caution">
    <text evidence="2">The sequence shown here is derived from an EMBL/GenBank/DDBJ whole genome shotgun (WGS) entry which is preliminary data.</text>
</comment>
<gene>
    <name evidence="2" type="ORF">EDC62_2466</name>
</gene>
<organism evidence="2 3">
    <name type="scientific">Tibeticola sediminis</name>
    <dbReference type="NCBI Taxonomy" id="1917811"/>
    <lineage>
        <taxon>Bacteria</taxon>
        <taxon>Pseudomonadati</taxon>
        <taxon>Pseudomonadota</taxon>
        <taxon>Betaproteobacteria</taxon>
        <taxon>Burkholderiales</taxon>
        <taxon>Comamonadaceae</taxon>
        <taxon>Tibeticola</taxon>
    </lineage>
</organism>
<dbReference type="EMBL" id="RKQL01000007">
    <property type="protein sequence ID" value="RPE63004.1"/>
    <property type="molecule type" value="Genomic_DNA"/>
</dbReference>
<dbReference type="GO" id="GO:0003700">
    <property type="term" value="F:DNA-binding transcription factor activity"/>
    <property type="evidence" value="ECO:0007669"/>
    <property type="project" value="TreeGrafter"/>
</dbReference>
<dbReference type="AlphaFoldDB" id="A0A3N4UQN9"/>
<dbReference type="CDD" id="cd00038">
    <property type="entry name" value="CAP_ED"/>
    <property type="match status" value="1"/>
</dbReference>
<proteinExistence type="predicted"/>
<feature type="domain" description="Cyclic nucleotide-binding" evidence="1">
    <location>
        <begin position="26"/>
        <end position="149"/>
    </location>
</feature>
<dbReference type="SMART" id="SM00100">
    <property type="entry name" value="cNMP"/>
    <property type="match status" value="1"/>
</dbReference>
<dbReference type="InterPro" id="IPR018490">
    <property type="entry name" value="cNMP-bd_dom_sf"/>
</dbReference>
<keyword evidence="3" id="KW-1185">Reference proteome</keyword>
<sequence>MSFPYPKDAGRAVAERAAGWLCVPEALLPLTLPQARVVVQHMQPRRMAAGTTFMRAGDASETDYLVLVIDGEVTVQNAAPGAAEGQVVTVLGPGSLIGTMGLIDGSPRSATCTAATDLAVGVLTRAAMLELIRHKPEVGARLLLAIAKQLSDDVRDANRKLLTLSQLTRALQQELDATHAVNRRLLEGGSPPAPTAG</sequence>